<organism evidence="10">
    <name type="scientific">Streptomyces sp. R35</name>
    <dbReference type="NCBI Taxonomy" id="3238630"/>
    <lineage>
        <taxon>Bacteria</taxon>
        <taxon>Bacillati</taxon>
        <taxon>Actinomycetota</taxon>
        <taxon>Actinomycetes</taxon>
        <taxon>Kitasatosporales</taxon>
        <taxon>Streptomycetaceae</taxon>
        <taxon>Streptomyces</taxon>
    </lineage>
</organism>
<sequence>MTHPHTAEALQATAIAGIAGILIAGTVLAHLARRVRQPAVIGEITAGILLGPSLLGLLPGNPTQRLFPDEVRPLLSMVAQLGLLLFMFTVGWELDWTTMKRRKSSVAGVTAGSILAPMILGFGVAALIYHSHSHVNGEKVPFSSFALYLGVSMSITAFPVLARILKDNNLGRTKIGALALTCAAFGDVLAWCLLAGVVAIVTASGPSGFTDTLWMSAGYGAAMIVVVRPLLARGVAWISKRGTGVYLATLVTAGLLLSAYTTSKIGIHPIFGAFAFGLVMPRKPEALLEEKMLRPLQHAGELMLPVYFIVTGLSVDVAAMSLTAWGELGLILSAAILGKLLGAGLPAKSFGLGWRESTGVGVLMNTRGLTELIILGVGLNLGVLDHTLFTEMVLMALITTAMTGPLLPFLFPRSRMDLIATPATPSTPASASSVVRMPEPAGEQASDLAG</sequence>
<feature type="transmembrane region" description="Helical" evidence="8">
    <location>
        <begin position="142"/>
        <end position="165"/>
    </location>
</feature>
<evidence type="ECO:0000256" key="3">
    <source>
        <dbReference type="ARBA" id="ARBA00022692"/>
    </source>
</evidence>
<proteinExistence type="predicted"/>
<evidence type="ECO:0000256" key="4">
    <source>
        <dbReference type="ARBA" id="ARBA00022989"/>
    </source>
</evidence>
<keyword evidence="2" id="KW-0813">Transport</keyword>
<feature type="transmembrane region" description="Helical" evidence="8">
    <location>
        <begin position="243"/>
        <end position="259"/>
    </location>
</feature>
<feature type="transmembrane region" description="Helical" evidence="8">
    <location>
        <begin position="39"/>
        <end position="58"/>
    </location>
</feature>
<dbReference type="GO" id="GO:0016020">
    <property type="term" value="C:membrane"/>
    <property type="evidence" value="ECO:0007669"/>
    <property type="project" value="UniProtKB-SubCell"/>
</dbReference>
<comment type="subcellular location">
    <subcellularLocation>
        <location evidence="1">Membrane</location>
        <topology evidence="1">Multi-pass membrane protein</topology>
    </subcellularLocation>
</comment>
<evidence type="ECO:0000256" key="1">
    <source>
        <dbReference type="ARBA" id="ARBA00004141"/>
    </source>
</evidence>
<keyword evidence="4 8" id="KW-1133">Transmembrane helix</keyword>
<feature type="compositionally biased region" description="Low complexity" evidence="7">
    <location>
        <begin position="422"/>
        <end position="433"/>
    </location>
</feature>
<feature type="transmembrane region" description="Helical" evidence="8">
    <location>
        <begin position="213"/>
        <end position="231"/>
    </location>
</feature>
<name>A0AB39SHT3_9ACTN</name>
<evidence type="ECO:0000313" key="10">
    <source>
        <dbReference type="EMBL" id="XDQ66774.1"/>
    </source>
</evidence>
<keyword evidence="6 8" id="KW-0472">Membrane</keyword>
<evidence type="ECO:0000256" key="2">
    <source>
        <dbReference type="ARBA" id="ARBA00022448"/>
    </source>
</evidence>
<evidence type="ECO:0000256" key="5">
    <source>
        <dbReference type="ARBA" id="ARBA00023065"/>
    </source>
</evidence>
<feature type="transmembrane region" description="Helical" evidence="8">
    <location>
        <begin position="74"/>
        <end position="94"/>
    </location>
</feature>
<evidence type="ECO:0000256" key="6">
    <source>
        <dbReference type="ARBA" id="ARBA00023136"/>
    </source>
</evidence>
<dbReference type="RefSeq" id="WP_369263750.1">
    <property type="nucleotide sequence ID" value="NZ_CP163440.1"/>
</dbReference>
<dbReference type="InterPro" id="IPR006153">
    <property type="entry name" value="Cation/H_exchanger_TM"/>
</dbReference>
<dbReference type="GO" id="GO:1902600">
    <property type="term" value="P:proton transmembrane transport"/>
    <property type="evidence" value="ECO:0007669"/>
    <property type="project" value="InterPro"/>
</dbReference>
<protein>
    <submittedName>
        <fullName evidence="10">Cation:proton antiporter</fullName>
    </submittedName>
</protein>
<evidence type="ECO:0000259" key="9">
    <source>
        <dbReference type="Pfam" id="PF00999"/>
    </source>
</evidence>
<feature type="transmembrane region" description="Helical" evidence="8">
    <location>
        <begin position="177"/>
        <end position="201"/>
    </location>
</feature>
<evidence type="ECO:0000256" key="7">
    <source>
        <dbReference type="SAM" id="MobiDB-lite"/>
    </source>
</evidence>
<reference evidence="10" key="1">
    <citation type="submission" date="2024-07" db="EMBL/GenBank/DDBJ databases">
        <authorList>
            <person name="Yu S.T."/>
        </authorList>
    </citation>
    <scope>NUCLEOTIDE SEQUENCE</scope>
    <source>
        <strain evidence="10">R35</strain>
    </source>
</reference>
<dbReference type="AlphaFoldDB" id="A0AB39SHT3"/>
<evidence type="ECO:0000256" key="8">
    <source>
        <dbReference type="SAM" id="Phobius"/>
    </source>
</evidence>
<feature type="transmembrane region" description="Helical" evidence="8">
    <location>
        <begin position="392"/>
        <end position="411"/>
    </location>
</feature>
<dbReference type="InterPro" id="IPR038770">
    <property type="entry name" value="Na+/solute_symporter_sf"/>
</dbReference>
<dbReference type="PANTHER" id="PTHR32468:SF0">
    <property type="entry name" value="K(+)_H(+) ANTIPORTER 1"/>
    <property type="match status" value="1"/>
</dbReference>
<dbReference type="EMBL" id="CP163440">
    <property type="protein sequence ID" value="XDQ66774.1"/>
    <property type="molecule type" value="Genomic_DNA"/>
</dbReference>
<dbReference type="Gene3D" id="1.20.1530.20">
    <property type="match status" value="1"/>
</dbReference>
<feature type="transmembrane region" description="Helical" evidence="8">
    <location>
        <begin position="12"/>
        <end position="32"/>
    </location>
</feature>
<dbReference type="Pfam" id="PF00999">
    <property type="entry name" value="Na_H_Exchanger"/>
    <property type="match status" value="1"/>
</dbReference>
<feature type="transmembrane region" description="Helical" evidence="8">
    <location>
        <begin position="302"/>
        <end position="322"/>
    </location>
</feature>
<dbReference type="PANTHER" id="PTHR32468">
    <property type="entry name" value="CATION/H + ANTIPORTER"/>
    <property type="match status" value="1"/>
</dbReference>
<keyword evidence="5" id="KW-0406">Ion transport</keyword>
<feature type="transmembrane region" description="Helical" evidence="8">
    <location>
        <begin position="106"/>
        <end position="130"/>
    </location>
</feature>
<dbReference type="GO" id="GO:0015297">
    <property type="term" value="F:antiporter activity"/>
    <property type="evidence" value="ECO:0007669"/>
    <property type="project" value="InterPro"/>
</dbReference>
<feature type="region of interest" description="Disordered" evidence="7">
    <location>
        <begin position="422"/>
        <end position="450"/>
    </location>
</feature>
<keyword evidence="3 8" id="KW-0812">Transmembrane</keyword>
<accession>A0AB39SHT3</accession>
<feature type="transmembrane region" description="Helical" evidence="8">
    <location>
        <begin position="265"/>
        <end position="281"/>
    </location>
</feature>
<dbReference type="InterPro" id="IPR050794">
    <property type="entry name" value="CPA2_transporter"/>
</dbReference>
<feature type="domain" description="Cation/H+ exchanger transmembrane" evidence="9">
    <location>
        <begin position="22"/>
        <end position="410"/>
    </location>
</feature>
<gene>
    <name evidence="10" type="ORF">AB5J50_41330</name>
</gene>